<gene>
    <name evidence="2" type="ORF">KQP761_LOCUS3114</name>
</gene>
<protein>
    <recommendedName>
        <fullName evidence="1">Sacsin/Nov domain-containing protein</fullName>
    </recommendedName>
</protein>
<dbReference type="PANTHER" id="PTHR47839">
    <property type="entry name" value="DOMAIN PROTEIN, PUTATIVE (AFU_ORTHOLOGUE AFUA_6G04830)-RELATED"/>
    <property type="match status" value="1"/>
</dbReference>
<evidence type="ECO:0000313" key="3">
    <source>
        <dbReference type="Proteomes" id="UP000663834"/>
    </source>
</evidence>
<dbReference type="Gene3D" id="3.30.565.10">
    <property type="entry name" value="Histidine kinase-like ATPase, C-terminal domain"/>
    <property type="match status" value="1"/>
</dbReference>
<dbReference type="InterPro" id="IPR036890">
    <property type="entry name" value="HATPase_C_sf"/>
</dbReference>
<name>A0A815B7D0_9BILA</name>
<evidence type="ECO:0000259" key="1">
    <source>
        <dbReference type="Pfam" id="PF25794"/>
    </source>
</evidence>
<dbReference type="InterPro" id="IPR058210">
    <property type="entry name" value="SACS/Nov_dom"/>
</dbReference>
<comment type="caution">
    <text evidence="2">The sequence shown here is derived from an EMBL/GenBank/DDBJ whole genome shotgun (WGS) entry which is preliminary data.</text>
</comment>
<dbReference type="EMBL" id="CAJNOW010000210">
    <property type="protein sequence ID" value="CAF1267345.1"/>
    <property type="molecule type" value="Genomic_DNA"/>
</dbReference>
<sequence>MNANVVGLGVIGRDRYDIYPLKGAMFSLHKRVFPLEYDPMMVSTHYCLIKKGFVVDNVPVDDNEVLPLDKRMAVHLTVNYRKDNINIEAKYALDQRYYYITLTINGKQHNTFLSTATFVNDGMVFNAENLINVLNDFIKTSLNDVETCQDDNTGKSGNADSFLYLDFFKRKSKQIVNKSFRSFNSLVPDVDVARRLKRITNEQQLIILISGCSNGINAENLINVLNDFIKTSLNDVETCQGDNTGKGGNAASMSKNFLHESASSDALRLKALQLGFENFVVCRELIQNSDDAKATSFHFEISRDNDPPSSSEKDFHNKTIAEFRTINNGLIFNETDWKRVAAMAEENTNVESIGQFSVGFFCCFFIFGRTNNNIR</sequence>
<evidence type="ECO:0000313" key="2">
    <source>
        <dbReference type="EMBL" id="CAF1267345.1"/>
    </source>
</evidence>
<dbReference type="AlphaFoldDB" id="A0A815B7D0"/>
<dbReference type="Proteomes" id="UP000663834">
    <property type="component" value="Unassembled WGS sequence"/>
</dbReference>
<dbReference type="OrthoDB" id="1262810at2759"/>
<feature type="domain" description="Sacsin/Nov" evidence="1">
    <location>
        <begin position="276"/>
        <end position="364"/>
    </location>
</feature>
<dbReference type="PANTHER" id="PTHR47839:SF1">
    <property type="entry name" value="DOMAIN PROTEIN, PUTATIVE (AFU_ORTHOLOGUE AFUA_6G04830)-RELATED"/>
    <property type="match status" value="1"/>
</dbReference>
<proteinExistence type="predicted"/>
<organism evidence="2 3">
    <name type="scientific">Rotaria magnacalcarata</name>
    <dbReference type="NCBI Taxonomy" id="392030"/>
    <lineage>
        <taxon>Eukaryota</taxon>
        <taxon>Metazoa</taxon>
        <taxon>Spiralia</taxon>
        <taxon>Gnathifera</taxon>
        <taxon>Rotifera</taxon>
        <taxon>Eurotatoria</taxon>
        <taxon>Bdelloidea</taxon>
        <taxon>Philodinida</taxon>
        <taxon>Philodinidae</taxon>
        <taxon>Rotaria</taxon>
    </lineage>
</organism>
<accession>A0A815B7D0</accession>
<reference evidence="2" key="1">
    <citation type="submission" date="2021-02" db="EMBL/GenBank/DDBJ databases">
        <authorList>
            <person name="Nowell W R."/>
        </authorList>
    </citation>
    <scope>NUCLEOTIDE SEQUENCE</scope>
</reference>
<dbReference type="SUPFAM" id="SSF55874">
    <property type="entry name" value="ATPase domain of HSP90 chaperone/DNA topoisomerase II/histidine kinase"/>
    <property type="match status" value="1"/>
</dbReference>
<dbReference type="Pfam" id="PF25794">
    <property type="entry name" value="SACS"/>
    <property type="match status" value="1"/>
</dbReference>